<reference evidence="5 6" key="1">
    <citation type="journal article" date="2024" name="J Genomics">
        <title>Draft genome sequencing and assembly of Favolaschia claudopus CIRM-BRFM 2984 isolated from oak limbs.</title>
        <authorList>
            <person name="Navarro D."/>
            <person name="Drula E."/>
            <person name="Chaduli D."/>
            <person name="Cazenave R."/>
            <person name="Ahrendt S."/>
            <person name="Wang J."/>
            <person name="Lipzen A."/>
            <person name="Daum C."/>
            <person name="Barry K."/>
            <person name="Grigoriev I.V."/>
            <person name="Favel A."/>
            <person name="Rosso M.N."/>
            <person name="Martin F."/>
        </authorList>
    </citation>
    <scope>NUCLEOTIDE SEQUENCE [LARGE SCALE GENOMIC DNA]</scope>
    <source>
        <strain evidence="5 6">CIRM-BRFM 2984</strain>
    </source>
</reference>
<feature type="domain" description="RING-type" evidence="4">
    <location>
        <begin position="7"/>
        <end position="47"/>
    </location>
</feature>
<feature type="compositionally biased region" description="Basic and acidic residues" evidence="3">
    <location>
        <begin position="274"/>
        <end position="286"/>
    </location>
</feature>
<gene>
    <name evidence="5" type="ORF">R3P38DRAFT_2909741</name>
</gene>
<keyword evidence="1" id="KW-0862">Zinc</keyword>
<protein>
    <submittedName>
        <fullName evidence="5">Proteophosphoglycan ppg4</fullName>
    </submittedName>
</protein>
<accession>A0AAW0CAJ2</accession>
<evidence type="ECO:0000256" key="3">
    <source>
        <dbReference type="SAM" id="MobiDB-lite"/>
    </source>
</evidence>
<evidence type="ECO:0000256" key="1">
    <source>
        <dbReference type="PROSITE-ProRule" id="PRU00175"/>
    </source>
</evidence>
<dbReference type="Proteomes" id="UP001362999">
    <property type="component" value="Unassembled WGS sequence"/>
</dbReference>
<dbReference type="GO" id="GO:0008270">
    <property type="term" value="F:zinc ion binding"/>
    <property type="evidence" value="ECO:0007669"/>
    <property type="project" value="UniProtKB-KW"/>
</dbReference>
<dbReference type="AlphaFoldDB" id="A0AAW0CAJ2"/>
<dbReference type="EMBL" id="JAWWNJ010000019">
    <property type="protein sequence ID" value="KAK7035923.1"/>
    <property type="molecule type" value="Genomic_DNA"/>
</dbReference>
<keyword evidence="1" id="KW-0863">Zinc-finger</keyword>
<feature type="region of interest" description="Disordered" evidence="3">
    <location>
        <begin position="245"/>
        <end position="310"/>
    </location>
</feature>
<dbReference type="InterPro" id="IPR013083">
    <property type="entry name" value="Znf_RING/FYVE/PHD"/>
</dbReference>
<dbReference type="Gene3D" id="3.30.40.10">
    <property type="entry name" value="Zinc/RING finger domain, C3HC4 (zinc finger)"/>
    <property type="match status" value="1"/>
</dbReference>
<comment type="caution">
    <text evidence="5">The sequence shown here is derived from an EMBL/GenBank/DDBJ whole genome shotgun (WGS) entry which is preliminary data.</text>
</comment>
<proteinExistence type="predicted"/>
<evidence type="ECO:0000259" key="4">
    <source>
        <dbReference type="PROSITE" id="PS50089"/>
    </source>
</evidence>
<feature type="coiled-coil region" evidence="2">
    <location>
        <begin position="133"/>
        <end position="170"/>
    </location>
</feature>
<dbReference type="InterPro" id="IPR001841">
    <property type="entry name" value="Znf_RING"/>
</dbReference>
<dbReference type="SMART" id="SM00184">
    <property type="entry name" value="RING"/>
    <property type="match status" value="1"/>
</dbReference>
<feature type="compositionally biased region" description="Basic residues" evidence="3">
    <location>
        <begin position="287"/>
        <end position="297"/>
    </location>
</feature>
<name>A0AAW0CAJ2_9AGAR</name>
<evidence type="ECO:0000256" key="2">
    <source>
        <dbReference type="SAM" id="Coils"/>
    </source>
</evidence>
<dbReference type="SUPFAM" id="SSF57850">
    <property type="entry name" value="RING/U-box"/>
    <property type="match status" value="1"/>
</dbReference>
<keyword evidence="2" id="KW-0175">Coiled coil</keyword>
<keyword evidence="1" id="KW-0479">Metal-binding</keyword>
<keyword evidence="6" id="KW-1185">Reference proteome</keyword>
<dbReference type="PROSITE" id="PS50089">
    <property type="entry name" value="ZF_RING_2"/>
    <property type="match status" value="1"/>
</dbReference>
<sequence length="310" mass="35266">MSTQIRCDVCLEAYSLDLFRFLPSCGHGLCLVCTEKTSSKRTCVICRHPKGSQEPVQIYLTFAEATDKSQALIEDLDSIRLNSVPLSVQKAGQKLRDALQDSSSGDEDDVTRHLLLDAANNLEERIYPLFIELDLANEQIAAMTAQIEELRRQLKEAESKEGEIKHLRRMLTNTQTAYTKASALERETHEALAVEKERTARLNRTVQRQISELSAREDESDALRAKVTRRDKRLSLLEKKLKLLTRTPNHSKPNDPDDSLQIDNSSENIRVARKSNDWLSKSERAGVRKPPRPHKVLKPLQQEMLSDIEL</sequence>
<organism evidence="5 6">
    <name type="scientific">Favolaschia claudopus</name>
    <dbReference type="NCBI Taxonomy" id="2862362"/>
    <lineage>
        <taxon>Eukaryota</taxon>
        <taxon>Fungi</taxon>
        <taxon>Dikarya</taxon>
        <taxon>Basidiomycota</taxon>
        <taxon>Agaricomycotina</taxon>
        <taxon>Agaricomycetes</taxon>
        <taxon>Agaricomycetidae</taxon>
        <taxon>Agaricales</taxon>
        <taxon>Marasmiineae</taxon>
        <taxon>Mycenaceae</taxon>
        <taxon>Favolaschia</taxon>
    </lineage>
</organism>
<evidence type="ECO:0000313" key="5">
    <source>
        <dbReference type="EMBL" id="KAK7035923.1"/>
    </source>
</evidence>
<evidence type="ECO:0000313" key="6">
    <source>
        <dbReference type="Proteomes" id="UP001362999"/>
    </source>
</evidence>